<dbReference type="InterPro" id="IPR002068">
    <property type="entry name" value="A-crystallin/Hsp20_dom"/>
</dbReference>
<dbReference type="Gene3D" id="2.60.40.790">
    <property type="match status" value="1"/>
</dbReference>
<evidence type="ECO:0000259" key="1">
    <source>
        <dbReference type="Pfam" id="PF00011"/>
    </source>
</evidence>
<dbReference type="PANTHER" id="PTHR46907">
    <property type="entry name" value="HEAT SHOCK PROTEIN BETA-7-RELATED"/>
    <property type="match status" value="1"/>
</dbReference>
<sequence length="140" mass="15469">MKVKVSSDFGSFTRRVLLADLEHPVEILWRHITHRAGGGKEGFVADAGSYYVTIPVRSFRPEDIVVTTFNHQVAVAADGSVSNRLNHLWTLPADADPCTVTSSLGADGLLTLSVRSHTTQHPVYIFRSEIEPRLNDTRLS</sequence>
<evidence type="ECO:0000313" key="2">
    <source>
        <dbReference type="Ensembl" id="ENSEBUP00000025782.1"/>
    </source>
</evidence>
<reference evidence="2" key="2">
    <citation type="submission" date="2025-09" db="UniProtKB">
        <authorList>
            <consortium name="Ensembl"/>
        </authorList>
    </citation>
    <scope>IDENTIFICATION</scope>
</reference>
<dbReference type="Ensembl" id="ENSEBUT00000026359.1">
    <property type="protein sequence ID" value="ENSEBUP00000025782.1"/>
    <property type="gene ID" value="ENSEBUG00000015887.1"/>
</dbReference>
<dbReference type="Proteomes" id="UP000694388">
    <property type="component" value="Unplaced"/>
</dbReference>
<evidence type="ECO:0000313" key="3">
    <source>
        <dbReference type="Proteomes" id="UP000694388"/>
    </source>
</evidence>
<accession>A0A8C4X1H3</accession>
<keyword evidence="3" id="KW-1185">Reference proteome</keyword>
<name>A0A8C4X1H3_EPTBU</name>
<dbReference type="SUPFAM" id="SSF49764">
    <property type="entry name" value="HSP20-like chaperones"/>
    <property type="match status" value="1"/>
</dbReference>
<proteinExistence type="predicted"/>
<protein>
    <recommendedName>
        <fullName evidence="1">SHSP domain-containing protein</fullName>
    </recommendedName>
</protein>
<organism evidence="2 3">
    <name type="scientific">Eptatretus burgeri</name>
    <name type="common">Inshore hagfish</name>
    <dbReference type="NCBI Taxonomy" id="7764"/>
    <lineage>
        <taxon>Eukaryota</taxon>
        <taxon>Metazoa</taxon>
        <taxon>Chordata</taxon>
        <taxon>Craniata</taxon>
        <taxon>Vertebrata</taxon>
        <taxon>Cyclostomata</taxon>
        <taxon>Myxini</taxon>
        <taxon>Myxiniformes</taxon>
        <taxon>Myxinidae</taxon>
        <taxon>Eptatretinae</taxon>
        <taxon>Eptatretus</taxon>
    </lineage>
</organism>
<dbReference type="InterPro" id="IPR008978">
    <property type="entry name" value="HSP20-like_chaperone"/>
</dbReference>
<reference evidence="2" key="1">
    <citation type="submission" date="2025-08" db="UniProtKB">
        <authorList>
            <consortium name="Ensembl"/>
        </authorList>
    </citation>
    <scope>IDENTIFICATION</scope>
</reference>
<feature type="domain" description="SHSP" evidence="1">
    <location>
        <begin position="46"/>
        <end position="120"/>
    </location>
</feature>
<dbReference type="PANTHER" id="PTHR46907:SF1">
    <property type="entry name" value="HEAT SHOCK PROTEIN FAMILY B (SMALL) MEMBER 7"/>
    <property type="match status" value="1"/>
</dbReference>
<dbReference type="AlphaFoldDB" id="A0A8C4X1H3"/>
<dbReference type="Pfam" id="PF00011">
    <property type="entry name" value="HSP20"/>
    <property type="match status" value="1"/>
</dbReference>